<evidence type="ECO:0000313" key="2">
    <source>
        <dbReference type="EMBL" id="CAH1233282.1"/>
    </source>
</evidence>
<feature type="region of interest" description="Disordered" evidence="1">
    <location>
        <begin position="1"/>
        <end position="21"/>
    </location>
</feature>
<dbReference type="Pfam" id="PF04081">
    <property type="entry name" value="DNA_pol_delta_4"/>
    <property type="match status" value="1"/>
</dbReference>
<gene>
    <name evidence="2" type="primary">Hypp662</name>
    <name evidence="2" type="ORF">BLAG_LOCUS2092</name>
</gene>
<dbReference type="GO" id="GO:0000731">
    <property type="term" value="P:DNA synthesis involved in DNA repair"/>
    <property type="evidence" value="ECO:0007669"/>
    <property type="project" value="InterPro"/>
</dbReference>
<proteinExistence type="predicted"/>
<evidence type="ECO:0000313" key="3">
    <source>
        <dbReference type="Proteomes" id="UP000838412"/>
    </source>
</evidence>
<dbReference type="PANTHER" id="PTHR14303:SF0">
    <property type="entry name" value="DNA POLYMERASE DELTA SUBUNIT 4"/>
    <property type="match status" value="1"/>
</dbReference>
<dbReference type="InterPro" id="IPR007218">
    <property type="entry name" value="DNA_pol_delta_4"/>
</dbReference>
<sequence length="82" mass="9522">MTTTRSFKFSAPAQSTSDAADLQRQTEIQLLKHFDLNSDFGPCIGIMRLERWERAEKFGLTPPMDVRDLIVQHPGDEEYIHW</sequence>
<reference evidence="2" key="1">
    <citation type="submission" date="2022-01" db="EMBL/GenBank/DDBJ databases">
        <authorList>
            <person name="Braso-Vives M."/>
        </authorList>
    </citation>
    <scope>NUCLEOTIDE SEQUENCE</scope>
</reference>
<keyword evidence="3" id="KW-1185">Reference proteome</keyword>
<dbReference type="GO" id="GO:0043625">
    <property type="term" value="C:delta DNA polymerase complex"/>
    <property type="evidence" value="ECO:0007669"/>
    <property type="project" value="TreeGrafter"/>
</dbReference>
<evidence type="ECO:0000256" key="1">
    <source>
        <dbReference type="SAM" id="MobiDB-lite"/>
    </source>
</evidence>
<dbReference type="OrthoDB" id="337486at2759"/>
<organism evidence="2 3">
    <name type="scientific">Branchiostoma lanceolatum</name>
    <name type="common">Common lancelet</name>
    <name type="synonym">Amphioxus lanceolatum</name>
    <dbReference type="NCBI Taxonomy" id="7740"/>
    <lineage>
        <taxon>Eukaryota</taxon>
        <taxon>Metazoa</taxon>
        <taxon>Chordata</taxon>
        <taxon>Cephalochordata</taxon>
        <taxon>Leptocardii</taxon>
        <taxon>Amphioxiformes</taxon>
        <taxon>Branchiostomatidae</taxon>
        <taxon>Branchiostoma</taxon>
    </lineage>
</organism>
<accession>A0A8J9VBT1</accession>
<dbReference type="GO" id="GO:0006261">
    <property type="term" value="P:DNA-templated DNA replication"/>
    <property type="evidence" value="ECO:0007669"/>
    <property type="project" value="TreeGrafter"/>
</dbReference>
<dbReference type="Proteomes" id="UP000838412">
    <property type="component" value="Chromosome 1"/>
</dbReference>
<dbReference type="GO" id="GO:0003887">
    <property type="term" value="F:DNA-directed DNA polymerase activity"/>
    <property type="evidence" value="ECO:0007669"/>
    <property type="project" value="TreeGrafter"/>
</dbReference>
<dbReference type="AlphaFoldDB" id="A0A8J9VBT1"/>
<dbReference type="EMBL" id="OV696686">
    <property type="protein sequence ID" value="CAH1233282.1"/>
    <property type="molecule type" value="Genomic_DNA"/>
</dbReference>
<dbReference type="PANTHER" id="PTHR14303">
    <property type="entry name" value="DNA POLYMERASE DELTA SUBUNIT 4"/>
    <property type="match status" value="1"/>
</dbReference>
<protein>
    <submittedName>
        <fullName evidence="2">Hypp662 protein</fullName>
    </submittedName>
</protein>
<name>A0A8J9VBT1_BRALA</name>